<dbReference type="SUPFAM" id="SSF88723">
    <property type="entry name" value="PIN domain-like"/>
    <property type="match status" value="1"/>
</dbReference>
<gene>
    <name evidence="2" type="ORF">FRE64_05380</name>
</gene>
<evidence type="ECO:0000313" key="2">
    <source>
        <dbReference type="EMBL" id="QDZ39407.1"/>
    </source>
</evidence>
<proteinExistence type="predicted"/>
<dbReference type="InterPro" id="IPR002716">
    <property type="entry name" value="PIN_dom"/>
</dbReference>
<keyword evidence="3" id="KW-1185">Reference proteome</keyword>
<dbReference type="Proteomes" id="UP000318453">
    <property type="component" value="Chromosome"/>
</dbReference>
<evidence type="ECO:0000313" key="3">
    <source>
        <dbReference type="Proteomes" id="UP000318453"/>
    </source>
</evidence>
<reference evidence="2" key="1">
    <citation type="submission" date="2019-08" db="EMBL/GenBank/DDBJ databases">
        <title>Carotenoids and Carotenoid Binding Proteins in the Halophilic Cyanobacterium Euhalothece sp. ZM00.</title>
        <authorList>
            <person name="Cho S.M."/>
            <person name="Song J.Y."/>
            <person name="Park Y.-I."/>
        </authorList>
    </citation>
    <scope>NUCLEOTIDE SEQUENCE [LARGE SCALE GENOMIC DNA]</scope>
    <source>
        <strain evidence="2">Z-M001</strain>
    </source>
</reference>
<dbReference type="EMBL" id="CP042326">
    <property type="protein sequence ID" value="QDZ39407.1"/>
    <property type="molecule type" value="Genomic_DNA"/>
</dbReference>
<dbReference type="InterPro" id="IPR029060">
    <property type="entry name" value="PIN-like_dom_sf"/>
</dbReference>
<dbReference type="OrthoDB" id="425811at2"/>
<sequence length="139" mass="15397">MAGLTKVLADTGGIIALLDVSDKNHSAVADVVLHSQMIVPATILPEVDYLVTKYLGEEVSRLFFEDLVEGTFEYIGLDSSALPSVLNRMTRYADLPIGFVDASLAVLADEQEIQNILTLDRRHFSVIRSERYQAFQLLP</sequence>
<protein>
    <submittedName>
        <fullName evidence="2">PIN domain-containing protein</fullName>
    </submittedName>
</protein>
<feature type="domain" description="PIN" evidence="1">
    <location>
        <begin position="8"/>
        <end position="125"/>
    </location>
</feature>
<dbReference type="Gene3D" id="3.40.50.1010">
    <property type="entry name" value="5'-nuclease"/>
    <property type="match status" value="1"/>
</dbReference>
<dbReference type="AlphaFoldDB" id="A0A5B8NKK4"/>
<dbReference type="RefSeq" id="WP_146295009.1">
    <property type="nucleotide sequence ID" value="NZ_CP042326.1"/>
</dbReference>
<name>A0A5B8NKK4_9CHRO</name>
<organism evidence="2 3">
    <name type="scientific">Euhalothece natronophila Z-M001</name>
    <dbReference type="NCBI Taxonomy" id="522448"/>
    <lineage>
        <taxon>Bacteria</taxon>
        <taxon>Bacillati</taxon>
        <taxon>Cyanobacteriota</taxon>
        <taxon>Cyanophyceae</taxon>
        <taxon>Oscillatoriophycideae</taxon>
        <taxon>Chroococcales</taxon>
        <taxon>Halothecacae</taxon>
        <taxon>Halothece cluster</taxon>
        <taxon>Euhalothece</taxon>
    </lineage>
</organism>
<accession>A0A5B8NKK4</accession>
<dbReference type="Pfam" id="PF01850">
    <property type="entry name" value="PIN"/>
    <property type="match status" value="1"/>
</dbReference>
<evidence type="ECO:0000259" key="1">
    <source>
        <dbReference type="Pfam" id="PF01850"/>
    </source>
</evidence>
<dbReference type="KEGG" id="enn:FRE64_05380"/>